<dbReference type="SUPFAM" id="SSF53850">
    <property type="entry name" value="Periplasmic binding protein-like II"/>
    <property type="match status" value="1"/>
</dbReference>
<dbReference type="Pfam" id="PF12849">
    <property type="entry name" value="PBP_like_2"/>
    <property type="match status" value="1"/>
</dbReference>
<dbReference type="InterPro" id="IPR024370">
    <property type="entry name" value="PBP_domain"/>
</dbReference>
<dbReference type="PANTHER" id="PTHR30570">
    <property type="entry name" value="PERIPLASMIC PHOSPHATE BINDING COMPONENT OF PHOSPHATE ABC TRANSPORTER"/>
    <property type="match status" value="1"/>
</dbReference>
<evidence type="ECO:0000259" key="2">
    <source>
        <dbReference type="Pfam" id="PF12849"/>
    </source>
</evidence>
<name>A0A645C2C2_9ZZZZ</name>
<keyword evidence="1" id="KW-0732">Signal</keyword>
<dbReference type="PANTHER" id="PTHR30570:SF1">
    <property type="entry name" value="PHOSPHATE-BINDING PROTEIN PSTS"/>
    <property type="match status" value="1"/>
</dbReference>
<evidence type="ECO:0000256" key="1">
    <source>
        <dbReference type="ARBA" id="ARBA00022729"/>
    </source>
</evidence>
<reference evidence="3" key="1">
    <citation type="submission" date="2019-08" db="EMBL/GenBank/DDBJ databases">
        <authorList>
            <person name="Kucharzyk K."/>
            <person name="Murdoch R.W."/>
            <person name="Higgins S."/>
            <person name="Loffler F."/>
        </authorList>
    </citation>
    <scope>NUCLEOTIDE SEQUENCE</scope>
</reference>
<accession>A0A645C2C2</accession>
<organism evidence="3">
    <name type="scientific">bioreactor metagenome</name>
    <dbReference type="NCBI Taxonomy" id="1076179"/>
    <lineage>
        <taxon>unclassified sequences</taxon>
        <taxon>metagenomes</taxon>
        <taxon>ecological metagenomes</taxon>
    </lineage>
</organism>
<comment type="caution">
    <text evidence="3">The sequence shown here is derived from an EMBL/GenBank/DDBJ whole genome shotgun (WGS) entry which is preliminary data.</text>
</comment>
<proteinExistence type="predicted"/>
<sequence length="288" mass="29270">MRTLNENTKLILAVAVTAIICIAGTYVAVGGSDGDDSSGTTLSVAGSTTVFPLMGLYQESYEKYTNVTLEVTGNGSGAGANAVINGTADIGMLSRDLKQAEIDAGLKSTIIAKDGVAVIVGSGAGVTDLTLEQIAKIFSGDITNWSDVGGTAGTIAVTVRDAESGTRDCFDTVMKAAYSSYAIPDSANEVGGSGAMVATVNGNATAIGYVSLGYLGQLTSGSAVKVEGVDATPANVLNESYQIQRDLILATMGDPSGAVQNFFNWILGPQGQQIAAKKDFVPVGSVTV</sequence>
<gene>
    <name evidence="3" type="primary">pstS1_17</name>
    <name evidence="3" type="ORF">SDC9_115055</name>
</gene>
<evidence type="ECO:0000313" key="3">
    <source>
        <dbReference type="EMBL" id="MPM68124.1"/>
    </source>
</evidence>
<feature type="domain" description="PBP" evidence="2">
    <location>
        <begin position="34"/>
        <end position="268"/>
    </location>
</feature>
<protein>
    <submittedName>
        <fullName evidence="3">Phosphate-binding protein PstS 1</fullName>
    </submittedName>
</protein>
<dbReference type="InterPro" id="IPR050811">
    <property type="entry name" value="Phosphate_ABC_transporter"/>
</dbReference>
<dbReference type="EMBL" id="VSSQ01022074">
    <property type="protein sequence ID" value="MPM68124.1"/>
    <property type="molecule type" value="Genomic_DNA"/>
</dbReference>
<dbReference type="AlphaFoldDB" id="A0A645C2C2"/>
<dbReference type="CDD" id="cd13653">
    <property type="entry name" value="PBP2_phosphate_like_1"/>
    <property type="match status" value="1"/>
</dbReference>
<dbReference type="Gene3D" id="3.40.190.10">
    <property type="entry name" value="Periplasmic binding protein-like II"/>
    <property type="match status" value="2"/>
</dbReference>